<keyword evidence="8" id="KW-1185">Reference proteome</keyword>
<dbReference type="Pfam" id="PF00015">
    <property type="entry name" value="MCPsignal"/>
    <property type="match status" value="1"/>
</dbReference>
<dbReference type="Pfam" id="PF00672">
    <property type="entry name" value="HAMP"/>
    <property type="match status" value="1"/>
</dbReference>
<proteinExistence type="inferred from homology"/>
<feature type="transmembrane region" description="Helical" evidence="4">
    <location>
        <begin position="357"/>
        <end position="377"/>
    </location>
</feature>
<keyword evidence="4" id="KW-0472">Membrane</keyword>
<accession>A0A1M6E1X2</accession>
<evidence type="ECO:0000259" key="5">
    <source>
        <dbReference type="PROSITE" id="PS50111"/>
    </source>
</evidence>
<dbReference type="SMART" id="SM00304">
    <property type="entry name" value="HAMP"/>
    <property type="match status" value="1"/>
</dbReference>
<dbReference type="PROSITE" id="PS50111">
    <property type="entry name" value="CHEMOTAXIS_TRANSDUC_2"/>
    <property type="match status" value="1"/>
</dbReference>
<organism evidence="7 8">
    <name type="scientific">Thermoclostridium caenicola</name>
    <dbReference type="NCBI Taxonomy" id="659425"/>
    <lineage>
        <taxon>Bacteria</taxon>
        <taxon>Bacillati</taxon>
        <taxon>Bacillota</taxon>
        <taxon>Clostridia</taxon>
        <taxon>Eubacteriales</taxon>
        <taxon>Oscillospiraceae</taxon>
        <taxon>Thermoclostridium</taxon>
    </lineage>
</organism>
<evidence type="ECO:0000313" key="7">
    <source>
        <dbReference type="EMBL" id="SHI79524.1"/>
    </source>
</evidence>
<keyword evidence="1 3" id="KW-0807">Transducer</keyword>
<dbReference type="Gene3D" id="3.30.450.20">
    <property type="entry name" value="PAS domain"/>
    <property type="match status" value="2"/>
</dbReference>
<dbReference type="PANTHER" id="PTHR32089">
    <property type="entry name" value="METHYL-ACCEPTING CHEMOTAXIS PROTEIN MCPB"/>
    <property type="match status" value="1"/>
</dbReference>
<evidence type="ECO:0000259" key="6">
    <source>
        <dbReference type="PROSITE" id="PS50885"/>
    </source>
</evidence>
<feature type="domain" description="Methyl-accepting transducer" evidence="5">
    <location>
        <begin position="438"/>
        <end position="613"/>
    </location>
</feature>
<keyword evidence="4" id="KW-0812">Transmembrane</keyword>
<name>A0A1M6E1X2_9FIRM</name>
<evidence type="ECO:0000256" key="3">
    <source>
        <dbReference type="PROSITE-ProRule" id="PRU00284"/>
    </source>
</evidence>
<comment type="similarity">
    <text evidence="2">Belongs to the methyl-accepting chemotaxis (MCP) protein family.</text>
</comment>
<dbReference type="PROSITE" id="PS50885">
    <property type="entry name" value="HAMP"/>
    <property type="match status" value="1"/>
</dbReference>
<gene>
    <name evidence="7" type="ORF">SAMN05444373_101011</name>
</gene>
<evidence type="ECO:0000256" key="4">
    <source>
        <dbReference type="SAM" id="Phobius"/>
    </source>
</evidence>
<dbReference type="RefSeq" id="WP_149678173.1">
    <property type="nucleotide sequence ID" value="NZ_FQZP01000010.1"/>
</dbReference>
<dbReference type="InterPro" id="IPR004089">
    <property type="entry name" value="MCPsignal_dom"/>
</dbReference>
<dbReference type="GO" id="GO:0016020">
    <property type="term" value="C:membrane"/>
    <property type="evidence" value="ECO:0007669"/>
    <property type="project" value="InterPro"/>
</dbReference>
<feature type="domain" description="HAMP" evidence="6">
    <location>
        <begin position="378"/>
        <end position="433"/>
    </location>
</feature>
<feature type="transmembrane region" description="Helical" evidence="4">
    <location>
        <begin position="38"/>
        <end position="62"/>
    </location>
</feature>
<reference evidence="7 8" key="1">
    <citation type="submission" date="2016-11" db="EMBL/GenBank/DDBJ databases">
        <authorList>
            <person name="Varghese N."/>
            <person name="Submissions S."/>
        </authorList>
    </citation>
    <scope>NUCLEOTIDE SEQUENCE [LARGE SCALE GENOMIC DNA]</scope>
    <source>
        <strain evidence="7 8">DSM 19027</strain>
    </source>
</reference>
<evidence type="ECO:0000256" key="1">
    <source>
        <dbReference type="ARBA" id="ARBA00023224"/>
    </source>
</evidence>
<evidence type="ECO:0000256" key="2">
    <source>
        <dbReference type="ARBA" id="ARBA00029447"/>
    </source>
</evidence>
<protein>
    <submittedName>
        <fullName evidence="7">Methyl-accepting chemotaxis sensory transducer with Cache sensor</fullName>
    </submittedName>
</protein>
<keyword evidence="4" id="KW-1133">Transmembrane helix</keyword>
<dbReference type="CDD" id="cd12913">
    <property type="entry name" value="PDC1_MCP_like"/>
    <property type="match status" value="1"/>
</dbReference>
<dbReference type="Gene3D" id="6.10.340.10">
    <property type="match status" value="1"/>
</dbReference>
<dbReference type="Gene3D" id="1.10.287.950">
    <property type="entry name" value="Methyl-accepting chemotaxis protein"/>
    <property type="match status" value="1"/>
</dbReference>
<dbReference type="InterPro" id="IPR003660">
    <property type="entry name" value="HAMP_dom"/>
</dbReference>
<sequence length="741" mass="81727">MIKLLSSKLPFRNAGKTGPEKQKKSILASIFSFFSKRLVVRIITLIVSVVLVGNIILLSYVVGTMRAGKLDEEIRITESLANEKARSIEIFIENVTGYTKYFQQMMIIQRISRILQRSEVRTILERNLDSSPEHIFGMYVLGEAKAADEIDVSFVNSDLGDSKGRIRLHVIKHYNRLGNINPYLLDPDHPTNADDTEAYSHIKQTIKPYITSPYVVEEGDKQYTVIAYSMPITTNGTDFHGIVGTEMYADHFSSLVKEATQEIGMSGLVMDNGEILSYGSDTGYEGRNISSYLSKDLMAAYQEAKEKGSTVSKLSYADKKLYCFSPVTIPGTDIRWIFWSEIPIDGIMNEVNTFTSIVILISIATLLIVLIVASLLVSRQIRPIKVLTGHIERFANADFTSSIPANLRKRKDEIGKLASSTEKMQQSVSEIIRNVRVQADEVAEAVATVRNYINNLHLSIETISANTQQLSAALTDTNGSAENMNKAVSDLTQVVDTIRSNAEKGNISSMEIRNRAQEVFNKVRLSSSENQKMQEATKKRLEEAIREADSIHQITLLLDNIMAVASQTNLLSLNAAIEAARAGKAGAGFSVVAEEIRKLATQSRNSASQIQDISNLVLLSVTHLSESANDLLRYFETNVKESFKLLDQTGEQYNRDAALYQEMSLKLASTAETLSNAITALKDTLMKVVSATNDGAQGAAVIAEEASRILAGSENVLTKAITADESAARLKDAVSMFVIPE</sequence>
<dbReference type="GO" id="GO:0007165">
    <property type="term" value="P:signal transduction"/>
    <property type="evidence" value="ECO:0007669"/>
    <property type="project" value="UniProtKB-KW"/>
</dbReference>
<dbReference type="SUPFAM" id="SSF58104">
    <property type="entry name" value="Methyl-accepting chemotaxis protein (MCP) signaling domain"/>
    <property type="match status" value="1"/>
</dbReference>
<dbReference type="Proteomes" id="UP000324781">
    <property type="component" value="Unassembled WGS sequence"/>
</dbReference>
<dbReference type="CDD" id="cd06225">
    <property type="entry name" value="HAMP"/>
    <property type="match status" value="1"/>
</dbReference>
<dbReference type="SMART" id="SM00283">
    <property type="entry name" value="MA"/>
    <property type="match status" value="1"/>
</dbReference>
<dbReference type="AlphaFoldDB" id="A0A1M6E1X2"/>
<dbReference type="EMBL" id="FQZP01000010">
    <property type="protein sequence ID" value="SHI79524.1"/>
    <property type="molecule type" value="Genomic_DNA"/>
</dbReference>
<dbReference type="OrthoDB" id="9762005at2"/>
<evidence type="ECO:0000313" key="8">
    <source>
        <dbReference type="Proteomes" id="UP000324781"/>
    </source>
</evidence>
<dbReference type="PANTHER" id="PTHR32089:SF112">
    <property type="entry name" value="LYSOZYME-LIKE PROTEIN-RELATED"/>
    <property type="match status" value="1"/>
</dbReference>